<gene>
    <name evidence="2" type="ORF">HPB48_022737</name>
</gene>
<keyword evidence="3" id="KW-1185">Reference proteome</keyword>
<reference evidence="2 3" key="1">
    <citation type="journal article" date="2020" name="Cell">
        <title>Large-Scale Comparative Analyses of Tick Genomes Elucidate Their Genetic Diversity and Vector Capacities.</title>
        <authorList>
            <consortium name="Tick Genome and Microbiome Consortium (TIGMIC)"/>
            <person name="Jia N."/>
            <person name="Wang J."/>
            <person name="Shi W."/>
            <person name="Du L."/>
            <person name="Sun Y."/>
            <person name="Zhan W."/>
            <person name="Jiang J.F."/>
            <person name="Wang Q."/>
            <person name="Zhang B."/>
            <person name="Ji P."/>
            <person name="Bell-Sakyi L."/>
            <person name="Cui X.M."/>
            <person name="Yuan T.T."/>
            <person name="Jiang B.G."/>
            <person name="Yang W.F."/>
            <person name="Lam T.T."/>
            <person name="Chang Q.C."/>
            <person name="Ding S.J."/>
            <person name="Wang X.J."/>
            <person name="Zhu J.G."/>
            <person name="Ruan X.D."/>
            <person name="Zhao L."/>
            <person name="Wei J.T."/>
            <person name="Ye R.Z."/>
            <person name="Que T.C."/>
            <person name="Du C.H."/>
            <person name="Zhou Y.H."/>
            <person name="Cheng J.X."/>
            <person name="Dai P.F."/>
            <person name="Guo W.B."/>
            <person name="Han X.H."/>
            <person name="Huang E.J."/>
            <person name="Li L.F."/>
            <person name="Wei W."/>
            <person name="Gao Y.C."/>
            <person name="Liu J.Z."/>
            <person name="Shao H.Z."/>
            <person name="Wang X."/>
            <person name="Wang C.C."/>
            <person name="Yang T.C."/>
            <person name="Huo Q.B."/>
            <person name="Li W."/>
            <person name="Chen H.Y."/>
            <person name="Chen S.E."/>
            <person name="Zhou L.G."/>
            <person name="Ni X.B."/>
            <person name="Tian J.H."/>
            <person name="Sheng Y."/>
            <person name="Liu T."/>
            <person name="Pan Y.S."/>
            <person name="Xia L.Y."/>
            <person name="Li J."/>
            <person name="Zhao F."/>
            <person name="Cao W.C."/>
        </authorList>
    </citation>
    <scope>NUCLEOTIDE SEQUENCE [LARGE SCALE GENOMIC DNA]</scope>
    <source>
        <strain evidence="2">HaeL-2018</strain>
    </source>
</reference>
<dbReference type="Pfam" id="PF00078">
    <property type="entry name" value="RVT_1"/>
    <property type="match status" value="1"/>
</dbReference>
<dbReference type="OrthoDB" id="6511038at2759"/>
<proteinExistence type="predicted"/>
<comment type="caution">
    <text evidence="2">The sequence shown here is derived from an EMBL/GenBank/DDBJ whole genome shotgun (WGS) entry which is preliminary data.</text>
</comment>
<accession>A0A9J6FS46</accession>
<feature type="domain" description="Reverse transcriptase" evidence="1">
    <location>
        <begin position="1"/>
        <end position="126"/>
    </location>
</feature>
<dbReference type="PROSITE" id="PS50878">
    <property type="entry name" value="RT_POL"/>
    <property type="match status" value="1"/>
</dbReference>
<protein>
    <recommendedName>
        <fullName evidence="1">Reverse transcriptase domain-containing protein</fullName>
    </recommendedName>
</protein>
<dbReference type="EMBL" id="JABSTR010000003">
    <property type="protein sequence ID" value="KAH9365104.1"/>
    <property type="molecule type" value="Genomic_DNA"/>
</dbReference>
<evidence type="ECO:0000259" key="1">
    <source>
        <dbReference type="PROSITE" id="PS50878"/>
    </source>
</evidence>
<dbReference type="AlphaFoldDB" id="A0A9J6FS46"/>
<dbReference type="Proteomes" id="UP000821853">
    <property type="component" value="Unassembled WGS sequence"/>
</dbReference>
<evidence type="ECO:0000313" key="3">
    <source>
        <dbReference type="Proteomes" id="UP000821853"/>
    </source>
</evidence>
<dbReference type="VEuPathDB" id="VectorBase:HLOH_047318"/>
<dbReference type="InterPro" id="IPR000477">
    <property type="entry name" value="RT_dom"/>
</dbReference>
<organism evidence="2 3">
    <name type="scientific">Haemaphysalis longicornis</name>
    <name type="common">Bush tick</name>
    <dbReference type="NCBI Taxonomy" id="44386"/>
    <lineage>
        <taxon>Eukaryota</taxon>
        <taxon>Metazoa</taxon>
        <taxon>Ecdysozoa</taxon>
        <taxon>Arthropoda</taxon>
        <taxon>Chelicerata</taxon>
        <taxon>Arachnida</taxon>
        <taxon>Acari</taxon>
        <taxon>Parasitiformes</taxon>
        <taxon>Ixodida</taxon>
        <taxon>Ixodoidea</taxon>
        <taxon>Ixodidae</taxon>
        <taxon>Haemaphysalinae</taxon>
        <taxon>Haemaphysalis</taxon>
    </lineage>
</organism>
<sequence length="126" mass="13803">MYQYTYNFLCGRTATIVLGSMHSEPFSMPNRRTPQGGVLSPMIFDITLIPLARIVLTIHSHGSTLYADDIALCVTRGSEGHIENTLQRGLDTLLRHTQPLARTCSPNKSPMLIVASPGKKPSPTPL</sequence>
<evidence type="ECO:0000313" key="2">
    <source>
        <dbReference type="EMBL" id="KAH9365104.1"/>
    </source>
</evidence>
<name>A0A9J6FS46_HAELO</name>